<feature type="compositionally biased region" description="Low complexity" evidence="1">
    <location>
        <begin position="49"/>
        <end position="59"/>
    </location>
</feature>
<feature type="region of interest" description="Disordered" evidence="1">
    <location>
        <begin position="93"/>
        <end position="123"/>
    </location>
</feature>
<evidence type="ECO:0000313" key="4">
    <source>
        <dbReference type="Proteomes" id="UP000037460"/>
    </source>
</evidence>
<protein>
    <recommendedName>
        <fullName evidence="2">YABBY protein C-terminal domain-containing protein</fullName>
    </recommendedName>
</protein>
<dbReference type="SUPFAM" id="SSF47095">
    <property type="entry name" value="HMG-box"/>
    <property type="match status" value="1"/>
</dbReference>
<dbReference type="InterPro" id="IPR056775">
    <property type="entry name" value="YABBY_C"/>
</dbReference>
<proteinExistence type="predicted"/>
<evidence type="ECO:0000256" key="1">
    <source>
        <dbReference type="SAM" id="MobiDB-lite"/>
    </source>
</evidence>
<sequence length="123" mass="12335">MELEAGDQLDTSVVLAPGTKRSSYLAAMEEAKKARGSGSASSGKRKAAAENGAPKAARAPSAFHLFMKAEVARLKAERPGLVHIEALKQAGSNWKKSLAQDGASSSAVGAQDGASAAAGGSAP</sequence>
<organism evidence="3 4">
    <name type="scientific">Chrysochromulina tobinii</name>
    <dbReference type="NCBI Taxonomy" id="1460289"/>
    <lineage>
        <taxon>Eukaryota</taxon>
        <taxon>Haptista</taxon>
        <taxon>Haptophyta</taxon>
        <taxon>Prymnesiophyceae</taxon>
        <taxon>Prymnesiales</taxon>
        <taxon>Chrysochromulinaceae</taxon>
        <taxon>Chrysochromulina</taxon>
    </lineage>
</organism>
<evidence type="ECO:0000259" key="2">
    <source>
        <dbReference type="Pfam" id="PF04690"/>
    </source>
</evidence>
<dbReference type="Pfam" id="PF04690">
    <property type="entry name" value="YABBY"/>
    <property type="match status" value="1"/>
</dbReference>
<reference evidence="4" key="1">
    <citation type="journal article" date="2015" name="PLoS Genet.">
        <title>Genome Sequence and Transcriptome Analyses of Chrysochromulina tobin: Metabolic Tools for Enhanced Algal Fitness in the Prominent Order Prymnesiales (Haptophyceae).</title>
        <authorList>
            <person name="Hovde B.T."/>
            <person name="Deodato C.R."/>
            <person name="Hunsperger H.M."/>
            <person name="Ryken S.A."/>
            <person name="Yost W."/>
            <person name="Jha R.K."/>
            <person name="Patterson J."/>
            <person name="Monnat R.J. Jr."/>
            <person name="Barlow S.B."/>
            <person name="Starkenburg S.R."/>
            <person name="Cattolico R.A."/>
        </authorList>
    </citation>
    <scope>NUCLEOTIDE SEQUENCE</scope>
    <source>
        <strain evidence="4">CCMP291</strain>
    </source>
</reference>
<dbReference type="InterPro" id="IPR036910">
    <property type="entry name" value="HMG_box_dom_sf"/>
</dbReference>
<accession>A0A0M0JYY1</accession>
<dbReference type="Gene3D" id="1.10.30.10">
    <property type="entry name" value="High mobility group box domain"/>
    <property type="match status" value="1"/>
</dbReference>
<feature type="compositionally biased region" description="Low complexity" evidence="1">
    <location>
        <begin position="99"/>
        <end position="123"/>
    </location>
</feature>
<feature type="domain" description="YABBY protein C-terminal" evidence="2">
    <location>
        <begin position="55"/>
        <end position="97"/>
    </location>
</feature>
<keyword evidence="4" id="KW-1185">Reference proteome</keyword>
<feature type="region of interest" description="Disordered" evidence="1">
    <location>
        <begin position="26"/>
        <end position="59"/>
    </location>
</feature>
<dbReference type="AlphaFoldDB" id="A0A0M0JYY1"/>
<dbReference type="EMBL" id="JWZX01001934">
    <property type="protein sequence ID" value="KOO31779.1"/>
    <property type="molecule type" value="Genomic_DNA"/>
</dbReference>
<name>A0A0M0JYY1_9EUKA</name>
<gene>
    <name evidence="3" type="ORF">Ctob_006677</name>
</gene>
<dbReference type="OrthoDB" id="667577at2759"/>
<comment type="caution">
    <text evidence="3">The sequence shown here is derived from an EMBL/GenBank/DDBJ whole genome shotgun (WGS) entry which is preliminary data.</text>
</comment>
<evidence type="ECO:0000313" key="3">
    <source>
        <dbReference type="EMBL" id="KOO31779.1"/>
    </source>
</evidence>
<dbReference type="Proteomes" id="UP000037460">
    <property type="component" value="Unassembled WGS sequence"/>
</dbReference>